<comment type="caution">
    <text evidence="1">The sequence shown here is derived from an EMBL/GenBank/DDBJ whole genome shotgun (WGS) entry which is preliminary data.</text>
</comment>
<protein>
    <recommendedName>
        <fullName evidence="3">DUF3467 domain-containing protein</fullName>
    </recommendedName>
</protein>
<proteinExistence type="predicted"/>
<accession>A0A1F6E6W7</accession>
<reference evidence="1 2" key="1">
    <citation type="journal article" date="2016" name="Nat. Commun.">
        <title>Thousands of microbial genomes shed light on interconnected biogeochemical processes in an aquifer system.</title>
        <authorList>
            <person name="Anantharaman K."/>
            <person name="Brown C.T."/>
            <person name="Hug L.A."/>
            <person name="Sharon I."/>
            <person name="Castelle C.J."/>
            <person name="Probst A.J."/>
            <person name="Thomas B.C."/>
            <person name="Singh A."/>
            <person name="Wilkins M.J."/>
            <person name="Karaoz U."/>
            <person name="Brodie E.L."/>
            <person name="Williams K.H."/>
            <person name="Hubbard S.S."/>
            <person name="Banfield J.F."/>
        </authorList>
    </citation>
    <scope>NUCLEOTIDE SEQUENCE [LARGE SCALE GENOMIC DNA]</scope>
</reference>
<name>A0A1F6E6W7_9BACT</name>
<dbReference type="EMBL" id="MFLL01000025">
    <property type="protein sequence ID" value="OGG68942.1"/>
    <property type="molecule type" value="Genomic_DNA"/>
</dbReference>
<gene>
    <name evidence="1" type="ORF">A3C20_01750</name>
</gene>
<evidence type="ECO:0008006" key="3">
    <source>
        <dbReference type="Google" id="ProtNLM"/>
    </source>
</evidence>
<evidence type="ECO:0000313" key="2">
    <source>
        <dbReference type="Proteomes" id="UP000176914"/>
    </source>
</evidence>
<sequence length="86" mass="9775">MDLNKVPKQFCENITVGFSQESFVMGMLNGEQGTFYVLTPQHMKRLSQYLATQVADYEKKFAVINAEWKPGIESPIQTKDIQDSGK</sequence>
<dbReference type="Proteomes" id="UP000176914">
    <property type="component" value="Unassembled WGS sequence"/>
</dbReference>
<dbReference type="AlphaFoldDB" id="A0A1F6E6W7"/>
<evidence type="ECO:0000313" key="1">
    <source>
        <dbReference type="EMBL" id="OGG68942.1"/>
    </source>
</evidence>
<organism evidence="1 2">
    <name type="scientific">Candidatus Kaiserbacteria bacterium RIFCSPHIGHO2_02_FULL_55_25</name>
    <dbReference type="NCBI Taxonomy" id="1798498"/>
    <lineage>
        <taxon>Bacteria</taxon>
        <taxon>Candidatus Kaiseribacteriota</taxon>
    </lineage>
</organism>